<organism evidence="6 7">
    <name type="scientific">Conger conger</name>
    <name type="common">Conger eel</name>
    <name type="synonym">Muraena conger</name>
    <dbReference type="NCBI Taxonomy" id="82655"/>
    <lineage>
        <taxon>Eukaryota</taxon>
        <taxon>Metazoa</taxon>
        <taxon>Chordata</taxon>
        <taxon>Craniata</taxon>
        <taxon>Vertebrata</taxon>
        <taxon>Euteleostomi</taxon>
        <taxon>Actinopterygii</taxon>
        <taxon>Neopterygii</taxon>
        <taxon>Teleostei</taxon>
        <taxon>Anguilliformes</taxon>
        <taxon>Congridae</taxon>
        <taxon>Conger</taxon>
    </lineage>
</organism>
<evidence type="ECO:0000256" key="4">
    <source>
        <dbReference type="SAM" id="Phobius"/>
    </source>
</evidence>
<name>A0A9Q1CXR7_CONCO</name>
<dbReference type="Pfam" id="PF07679">
    <property type="entry name" value="I-set"/>
    <property type="match status" value="1"/>
</dbReference>
<dbReference type="PRINTS" id="PR01939">
    <property type="entry name" value="NTKRECEPTOR"/>
</dbReference>
<dbReference type="InterPro" id="IPR007110">
    <property type="entry name" value="Ig-like_dom"/>
</dbReference>
<dbReference type="InterPro" id="IPR050958">
    <property type="entry name" value="Cell_Adh-Cytoskel_Orgn"/>
</dbReference>
<dbReference type="InterPro" id="IPR013783">
    <property type="entry name" value="Ig-like_fold"/>
</dbReference>
<dbReference type="GO" id="GO:0005524">
    <property type="term" value="F:ATP binding"/>
    <property type="evidence" value="ECO:0007669"/>
    <property type="project" value="InterPro"/>
</dbReference>
<dbReference type="InterPro" id="IPR003599">
    <property type="entry name" value="Ig_sub"/>
</dbReference>
<dbReference type="GO" id="GO:0005886">
    <property type="term" value="C:plasma membrane"/>
    <property type="evidence" value="ECO:0007669"/>
    <property type="project" value="InterPro"/>
</dbReference>
<dbReference type="SUPFAM" id="SSF48726">
    <property type="entry name" value="Immunoglobulin"/>
    <property type="match status" value="2"/>
</dbReference>
<keyword evidence="1" id="KW-0732">Signal</keyword>
<evidence type="ECO:0000256" key="3">
    <source>
        <dbReference type="ARBA" id="ARBA00023319"/>
    </source>
</evidence>
<sequence>MLSWQLFQNLQLSELRLDDVVFECGCDVRWIQLWQQRRVAGLHRQQLQCYSGASRIPLRSMNISLCDLPRITVTHRNVTVVEGANITVACNGSGSPLPEVDWTVGGLHSINTHQSNVDWPSVHSINLTLVNMSREDNGFVLTCIAENVVGMSNASIHLTVQFPPTILKLEEPKRRHDTCMEFTVWGYPVPTLRWIYKGKDLPQGEFVRAEMDVYQDLIEGCLTFANPTHHNNGNYTLVASNSLGTTTRSVYGHFLHAPFDEDESPTPPLSGTHQSDEDTFGVSIAVGLAGFACVLLLVLFVLINKYGRRSKFGMKESRGGRSRLIAPLFFPRLSGGSGEHVPRAEPYWIFHSLNHPARPAGPTPSFPIVL</sequence>
<accession>A0A9Q1CXR7</accession>
<keyword evidence="3" id="KW-0393">Immunoglobulin domain</keyword>
<evidence type="ECO:0000259" key="5">
    <source>
        <dbReference type="PROSITE" id="PS50835"/>
    </source>
</evidence>
<dbReference type="InterPro" id="IPR032675">
    <property type="entry name" value="LRR_dom_sf"/>
</dbReference>
<keyword evidence="4" id="KW-1133">Transmembrane helix</keyword>
<dbReference type="InterPro" id="IPR031635">
    <property type="entry name" value="NTRK_LRRCT"/>
</dbReference>
<evidence type="ECO:0000256" key="2">
    <source>
        <dbReference type="ARBA" id="ARBA00023157"/>
    </source>
</evidence>
<dbReference type="InterPro" id="IPR020777">
    <property type="entry name" value="NTRK"/>
</dbReference>
<feature type="domain" description="Ig-like" evidence="5">
    <location>
        <begin position="69"/>
        <end position="161"/>
    </location>
</feature>
<dbReference type="GO" id="GO:0007156">
    <property type="term" value="P:homophilic cell adhesion via plasma membrane adhesion molecules"/>
    <property type="evidence" value="ECO:0007669"/>
    <property type="project" value="TreeGrafter"/>
</dbReference>
<dbReference type="GO" id="GO:0007169">
    <property type="term" value="P:cell surface receptor protein tyrosine kinase signaling pathway"/>
    <property type="evidence" value="ECO:0007669"/>
    <property type="project" value="InterPro"/>
</dbReference>
<dbReference type="InterPro" id="IPR013151">
    <property type="entry name" value="Immunoglobulin_dom"/>
</dbReference>
<dbReference type="GO" id="GO:0004714">
    <property type="term" value="F:transmembrane receptor protein tyrosine kinase activity"/>
    <property type="evidence" value="ECO:0007669"/>
    <property type="project" value="InterPro"/>
</dbReference>
<dbReference type="Pfam" id="PF16920">
    <property type="entry name" value="LRRCT_2"/>
    <property type="match status" value="1"/>
</dbReference>
<dbReference type="SMART" id="SM00409">
    <property type="entry name" value="IG"/>
    <property type="match status" value="2"/>
</dbReference>
<dbReference type="OrthoDB" id="3256376at2759"/>
<dbReference type="EMBL" id="JAFJMO010000017">
    <property type="protein sequence ID" value="KAJ8252148.1"/>
    <property type="molecule type" value="Genomic_DNA"/>
</dbReference>
<protein>
    <recommendedName>
        <fullName evidence="5">Ig-like domain-containing protein</fullName>
    </recommendedName>
</protein>
<proteinExistence type="predicted"/>
<dbReference type="Proteomes" id="UP001152803">
    <property type="component" value="Unassembled WGS sequence"/>
</dbReference>
<feature type="transmembrane region" description="Helical" evidence="4">
    <location>
        <begin position="280"/>
        <end position="303"/>
    </location>
</feature>
<dbReference type="FunFam" id="2.60.40.10:FF:002811">
    <property type="entry name" value="Tyrosine-protein kinase receptor"/>
    <property type="match status" value="1"/>
</dbReference>
<reference evidence="6" key="1">
    <citation type="journal article" date="2023" name="Science">
        <title>Genome structures resolve the early diversification of teleost fishes.</title>
        <authorList>
            <person name="Parey E."/>
            <person name="Louis A."/>
            <person name="Montfort J."/>
            <person name="Bouchez O."/>
            <person name="Roques C."/>
            <person name="Iampietro C."/>
            <person name="Lluch J."/>
            <person name="Castinel A."/>
            <person name="Donnadieu C."/>
            <person name="Desvignes T."/>
            <person name="Floi Bucao C."/>
            <person name="Jouanno E."/>
            <person name="Wen M."/>
            <person name="Mejri S."/>
            <person name="Dirks R."/>
            <person name="Jansen H."/>
            <person name="Henkel C."/>
            <person name="Chen W.J."/>
            <person name="Zahm M."/>
            <person name="Cabau C."/>
            <person name="Klopp C."/>
            <person name="Thompson A.W."/>
            <person name="Robinson-Rechavi M."/>
            <person name="Braasch I."/>
            <person name="Lecointre G."/>
            <person name="Bobe J."/>
            <person name="Postlethwait J.H."/>
            <person name="Berthelot C."/>
            <person name="Roest Crollius H."/>
            <person name="Guiguen Y."/>
        </authorList>
    </citation>
    <scope>NUCLEOTIDE SEQUENCE</scope>
    <source>
        <strain evidence="6">Concon-B</strain>
    </source>
</reference>
<dbReference type="Pfam" id="PF00047">
    <property type="entry name" value="ig"/>
    <property type="match status" value="1"/>
</dbReference>
<evidence type="ECO:0000313" key="6">
    <source>
        <dbReference type="EMBL" id="KAJ8252148.1"/>
    </source>
</evidence>
<gene>
    <name evidence="6" type="ORF">COCON_G00214600</name>
</gene>
<dbReference type="InterPro" id="IPR013098">
    <property type="entry name" value="Ig_I-set"/>
</dbReference>
<keyword evidence="2" id="KW-1015">Disulfide bond</keyword>
<evidence type="ECO:0000313" key="7">
    <source>
        <dbReference type="Proteomes" id="UP001152803"/>
    </source>
</evidence>
<comment type="caution">
    <text evidence="6">The sequence shown here is derived from an EMBL/GenBank/DDBJ whole genome shotgun (WGS) entry which is preliminary data.</text>
</comment>
<keyword evidence="7" id="KW-1185">Reference proteome</keyword>
<dbReference type="PROSITE" id="PS50835">
    <property type="entry name" value="IG_LIKE"/>
    <property type="match status" value="1"/>
</dbReference>
<keyword evidence="4" id="KW-0472">Membrane</keyword>
<dbReference type="PANTHER" id="PTHR45080:SF8">
    <property type="entry name" value="IG-LIKE DOMAIN-CONTAINING PROTEIN"/>
    <property type="match status" value="1"/>
</dbReference>
<keyword evidence="4" id="KW-0812">Transmembrane</keyword>
<dbReference type="PANTHER" id="PTHR45080">
    <property type="entry name" value="CONTACTIN 5"/>
    <property type="match status" value="1"/>
</dbReference>
<dbReference type="AlphaFoldDB" id="A0A9Q1CXR7"/>
<dbReference type="Gene3D" id="3.80.10.10">
    <property type="entry name" value="Ribonuclease Inhibitor"/>
    <property type="match status" value="1"/>
</dbReference>
<dbReference type="FunFam" id="2.60.40.10:FF:000251">
    <property type="entry name" value="Tyrosine-protein kinase receptor"/>
    <property type="match status" value="1"/>
</dbReference>
<dbReference type="InterPro" id="IPR036179">
    <property type="entry name" value="Ig-like_dom_sf"/>
</dbReference>
<evidence type="ECO:0000256" key="1">
    <source>
        <dbReference type="ARBA" id="ARBA00022729"/>
    </source>
</evidence>
<dbReference type="Gene3D" id="2.60.40.10">
    <property type="entry name" value="Immunoglobulins"/>
    <property type="match status" value="2"/>
</dbReference>